<reference evidence="1 2" key="1">
    <citation type="submission" date="2021-06" db="EMBL/GenBank/DDBJ databases">
        <title>A haploid diamondback moth (Plutella xylostella L.) genome assembly resolves 31 chromosomes and identifies a diamide resistance mutation.</title>
        <authorList>
            <person name="Ward C.M."/>
            <person name="Perry K.D."/>
            <person name="Baker G."/>
            <person name="Powis K."/>
            <person name="Heckel D.G."/>
            <person name="Baxter S.W."/>
        </authorList>
    </citation>
    <scope>NUCLEOTIDE SEQUENCE [LARGE SCALE GENOMIC DNA]</scope>
    <source>
        <strain evidence="1 2">LV</strain>
        <tissue evidence="1">Single pupa</tissue>
    </source>
</reference>
<keyword evidence="2" id="KW-1185">Reference proteome</keyword>
<dbReference type="EMBL" id="JAHIBW010000004">
    <property type="protein sequence ID" value="KAG7311376.1"/>
    <property type="molecule type" value="Genomic_DNA"/>
</dbReference>
<evidence type="ECO:0000313" key="2">
    <source>
        <dbReference type="Proteomes" id="UP000823941"/>
    </source>
</evidence>
<dbReference type="Proteomes" id="UP000823941">
    <property type="component" value="Chromosome 4"/>
</dbReference>
<protein>
    <submittedName>
        <fullName evidence="1">Uncharacterized protein</fullName>
    </submittedName>
</protein>
<gene>
    <name evidence="1" type="ORF">JYU34_002417</name>
</gene>
<proteinExistence type="predicted"/>
<evidence type="ECO:0000313" key="1">
    <source>
        <dbReference type="EMBL" id="KAG7311376.1"/>
    </source>
</evidence>
<organism evidence="1 2">
    <name type="scientific">Plutella xylostella</name>
    <name type="common">Diamondback moth</name>
    <name type="synonym">Plutella maculipennis</name>
    <dbReference type="NCBI Taxonomy" id="51655"/>
    <lineage>
        <taxon>Eukaryota</taxon>
        <taxon>Metazoa</taxon>
        <taxon>Ecdysozoa</taxon>
        <taxon>Arthropoda</taxon>
        <taxon>Hexapoda</taxon>
        <taxon>Insecta</taxon>
        <taxon>Pterygota</taxon>
        <taxon>Neoptera</taxon>
        <taxon>Endopterygota</taxon>
        <taxon>Lepidoptera</taxon>
        <taxon>Glossata</taxon>
        <taxon>Ditrysia</taxon>
        <taxon>Yponomeutoidea</taxon>
        <taxon>Plutellidae</taxon>
        <taxon>Plutella</taxon>
    </lineage>
</organism>
<sequence>MFQWRRELALSRWLGSKQYIYWTERRGEPDPPDDLFATDYTYTPLEQRPFLIRGRSQFALSAAAAAAAAVAPPLFYVHRAAPPAAPQFCFQD</sequence>
<name>A0ABQ7R246_PLUXY</name>
<accession>A0ABQ7R246</accession>
<comment type="caution">
    <text evidence="1">The sequence shown here is derived from an EMBL/GenBank/DDBJ whole genome shotgun (WGS) entry which is preliminary data.</text>
</comment>